<dbReference type="Pfam" id="PF13639">
    <property type="entry name" value="zf-RING_2"/>
    <property type="match status" value="1"/>
</dbReference>
<dbReference type="InterPro" id="IPR001841">
    <property type="entry name" value="Znf_RING"/>
</dbReference>
<evidence type="ECO:0000259" key="4">
    <source>
        <dbReference type="PROSITE" id="PS50089"/>
    </source>
</evidence>
<gene>
    <name evidence="5" type="ORF">GTHE00462_LOCUS5627</name>
</gene>
<keyword evidence="1" id="KW-0862">Zinc</keyword>
<organism evidence="5">
    <name type="scientific">Guillardia theta</name>
    <name type="common">Cryptophyte</name>
    <name type="synonym">Cryptomonas phi</name>
    <dbReference type="NCBI Taxonomy" id="55529"/>
    <lineage>
        <taxon>Eukaryota</taxon>
        <taxon>Cryptophyceae</taxon>
        <taxon>Pyrenomonadales</taxon>
        <taxon>Geminigeraceae</taxon>
        <taxon>Guillardia</taxon>
    </lineage>
</organism>
<keyword evidence="3" id="KW-0472">Membrane</keyword>
<name>A0A7S4JGV1_GUITH</name>
<dbReference type="EMBL" id="HBKN01007018">
    <property type="protein sequence ID" value="CAE2263206.1"/>
    <property type="molecule type" value="Transcribed_RNA"/>
</dbReference>
<proteinExistence type="predicted"/>
<dbReference type="PANTHER" id="PTHR22765">
    <property type="entry name" value="RING FINGER AND PROTEASE ASSOCIATED DOMAIN-CONTAINING"/>
    <property type="match status" value="1"/>
</dbReference>
<feature type="compositionally biased region" description="Basic and acidic residues" evidence="2">
    <location>
        <begin position="1"/>
        <end position="23"/>
    </location>
</feature>
<keyword evidence="1" id="KW-0479">Metal-binding</keyword>
<feature type="transmembrane region" description="Helical" evidence="3">
    <location>
        <begin position="127"/>
        <end position="143"/>
    </location>
</feature>
<keyword evidence="1" id="KW-0863">Zinc-finger</keyword>
<feature type="transmembrane region" description="Helical" evidence="3">
    <location>
        <begin position="49"/>
        <end position="69"/>
    </location>
</feature>
<evidence type="ECO:0000313" key="5">
    <source>
        <dbReference type="EMBL" id="CAE2263206.1"/>
    </source>
</evidence>
<dbReference type="InterPro" id="IPR013083">
    <property type="entry name" value="Znf_RING/FYVE/PHD"/>
</dbReference>
<dbReference type="GO" id="GO:0061630">
    <property type="term" value="F:ubiquitin protein ligase activity"/>
    <property type="evidence" value="ECO:0007669"/>
    <property type="project" value="TreeGrafter"/>
</dbReference>
<dbReference type="Gene3D" id="3.30.40.10">
    <property type="entry name" value="Zinc/RING finger domain, C3HC4 (zinc finger)"/>
    <property type="match status" value="1"/>
</dbReference>
<protein>
    <recommendedName>
        <fullName evidence="4">RING-type domain-containing protein</fullName>
    </recommendedName>
</protein>
<dbReference type="SUPFAM" id="SSF48371">
    <property type="entry name" value="ARM repeat"/>
    <property type="match status" value="1"/>
</dbReference>
<dbReference type="GO" id="GO:0008270">
    <property type="term" value="F:zinc ion binding"/>
    <property type="evidence" value="ECO:0007669"/>
    <property type="project" value="UniProtKB-KW"/>
</dbReference>
<dbReference type="PROSITE" id="PS50089">
    <property type="entry name" value="ZF_RING_2"/>
    <property type="match status" value="1"/>
</dbReference>
<accession>A0A7S4JGV1</accession>
<sequence>MTDRSDGREGREHYDDETADPPRRRYGPLRRVMGAGFNREGDNRRVTRVTSFVSLNSASLWNLLLADLATQLLPWHRYVVALHLIAVLFLPTQSVFALCICDFFLLPAKAFLTCLLVLSIVELWEDLQVALMLVALILGLWSLQRLWRMFIRQWAKTLLLLCAKSAYGNCEDYSHVSPRIRRFVLFTLSSSQQLSIARSPSFVQAELAILFKLASASLKERELLRHALQSCLRLLITLEDSMLLLDVCDKLVQSGVVSSLSKMLLVEDMEVKKIAIEILGMMSRTEDTSSILIGQDREILTSIVDTLHRYKLTSPHLASSACAAIADVCSHDVVHEFILATNACSVLLEAARLPGISNLQVYAARSLLSLSCGVAMQPSSSLEDGGGLKEEHARSQEVEERARDIYDLFFEFLTSKPPPPPSLCHLACQYFRKLLSRGHHDPLARLAISQGIIRILFLTLRDAGETAIVMEALPALACMTMTGEDPLLDSMKKLHGFLPAIHRLLTHQDGAIRRHAWIALLYLHGRLLCRSYGMISRRHCDEERCPICWNDYTLDDTVVVLPDCHHVFHHACINSWLVGKEGTSSSAINHDCPLCKRIISVVPL</sequence>
<keyword evidence="3" id="KW-1133">Transmembrane helix</keyword>
<keyword evidence="3" id="KW-0812">Transmembrane</keyword>
<dbReference type="SUPFAM" id="SSF57850">
    <property type="entry name" value="RING/U-box"/>
    <property type="match status" value="1"/>
</dbReference>
<evidence type="ECO:0000256" key="3">
    <source>
        <dbReference type="SAM" id="Phobius"/>
    </source>
</evidence>
<reference evidence="5" key="1">
    <citation type="submission" date="2021-01" db="EMBL/GenBank/DDBJ databases">
        <authorList>
            <person name="Corre E."/>
            <person name="Pelletier E."/>
            <person name="Niang G."/>
            <person name="Scheremetjew M."/>
            <person name="Finn R."/>
            <person name="Kale V."/>
            <person name="Holt S."/>
            <person name="Cochrane G."/>
            <person name="Meng A."/>
            <person name="Brown T."/>
            <person name="Cohen L."/>
        </authorList>
    </citation>
    <scope>NUCLEOTIDE SEQUENCE</scope>
    <source>
        <strain evidence="5">CCMP 2712</strain>
    </source>
</reference>
<evidence type="ECO:0000256" key="1">
    <source>
        <dbReference type="PROSITE-ProRule" id="PRU00175"/>
    </source>
</evidence>
<feature type="domain" description="RING-type" evidence="4">
    <location>
        <begin position="545"/>
        <end position="596"/>
    </location>
</feature>
<dbReference type="SMART" id="SM00184">
    <property type="entry name" value="RING"/>
    <property type="match status" value="1"/>
</dbReference>
<feature type="region of interest" description="Disordered" evidence="2">
    <location>
        <begin position="1"/>
        <end position="28"/>
    </location>
</feature>
<dbReference type="AlphaFoldDB" id="A0A7S4JGV1"/>
<dbReference type="Gene3D" id="1.25.10.10">
    <property type="entry name" value="Leucine-rich Repeat Variant"/>
    <property type="match status" value="1"/>
</dbReference>
<dbReference type="GO" id="GO:0006511">
    <property type="term" value="P:ubiquitin-dependent protein catabolic process"/>
    <property type="evidence" value="ECO:0007669"/>
    <property type="project" value="TreeGrafter"/>
</dbReference>
<evidence type="ECO:0000256" key="2">
    <source>
        <dbReference type="SAM" id="MobiDB-lite"/>
    </source>
</evidence>
<dbReference type="InterPro" id="IPR016024">
    <property type="entry name" value="ARM-type_fold"/>
</dbReference>
<dbReference type="InterPro" id="IPR051826">
    <property type="entry name" value="E3_ubiquitin-ligase_domain"/>
</dbReference>
<dbReference type="InterPro" id="IPR011989">
    <property type="entry name" value="ARM-like"/>
</dbReference>